<dbReference type="SUPFAM" id="SSF51351">
    <property type="entry name" value="Triosephosphate isomerase (TIM)"/>
    <property type="match status" value="1"/>
</dbReference>
<dbReference type="EMBL" id="AP017372">
    <property type="protein sequence ID" value="BAU57759.2"/>
    <property type="molecule type" value="Genomic_DNA"/>
</dbReference>
<evidence type="ECO:0000256" key="8">
    <source>
        <dbReference type="HAMAP-Rule" id="MF_00147"/>
    </source>
</evidence>
<keyword evidence="5 8" id="KW-0963">Cytoplasm</keyword>
<evidence type="ECO:0000256" key="4">
    <source>
        <dbReference type="ARBA" id="ARBA00022432"/>
    </source>
</evidence>
<sequence>MNGDTDLVRDVAAHAADAISGAELVVCPPFTLLSTAANHLPAGVGLGAQDVSEYDSGAYTGEVSAAMLLEVGCRYVIVGHSERRSLYGEDNARVAAKYSAAKSAGLTPILCVGETLAERDAQRTESVVAEQVDAVFAALGSEAFAGAVIAYEPVWAIGTGRTATPEQAQAVHAYIRQRVAERDAEGAAALPILYGGSVKAENAAELFAQDDIDGGLIGGASLDAEGFLKIHRSAVGG</sequence>
<gene>
    <name evidence="8 10" type="primary">tpiA</name>
    <name evidence="10" type="ORF">HH1059_10610</name>
</gene>
<evidence type="ECO:0000256" key="6">
    <source>
        <dbReference type="ARBA" id="ARBA00023152"/>
    </source>
</evidence>
<proteinExistence type="inferred from homology"/>
<evidence type="ECO:0000256" key="1">
    <source>
        <dbReference type="ARBA" id="ARBA00004680"/>
    </source>
</evidence>
<comment type="caution">
    <text evidence="8">Lacks conserved residue(s) required for the propagation of feature annotation.</text>
</comment>
<evidence type="ECO:0000313" key="10">
    <source>
        <dbReference type="EMBL" id="BAU57759.2"/>
    </source>
</evidence>
<comment type="pathway">
    <text evidence="8 9">Carbohydrate biosynthesis; gluconeogenesis.</text>
</comment>
<dbReference type="AlphaFoldDB" id="A0A0X8XC89"/>
<reference evidence="10" key="1">
    <citation type="submission" date="2016-02" db="EMBL/GenBank/DDBJ databases">
        <title>Halorhodospira halochloris DSM-1059 complete genome, version 2.</title>
        <authorList>
            <person name="Tsukatani Y."/>
        </authorList>
    </citation>
    <scope>NUCLEOTIDE SEQUENCE</scope>
    <source>
        <strain evidence="10">DSM 1059</strain>
    </source>
</reference>
<dbReference type="HAMAP" id="MF_00147_B">
    <property type="entry name" value="TIM_B"/>
    <property type="match status" value="1"/>
</dbReference>
<feature type="binding site" evidence="8">
    <location>
        <begin position="218"/>
        <end position="219"/>
    </location>
    <ligand>
        <name>substrate</name>
    </ligand>
</feature>
<dbReference type="InterPro" id="IPR000652">
    <property type="entry name" value="Triosephosphate_isomerase"/>
</dbReference>
<dbReference type="KEGG" id="hhk:HH1059_10610"/>
<dbReference type="UniPathway" id="UPA00138"/>
<keyword evidence="7 8" id="KW-0413">Isomerase</keyword>
<evidence type="ECO:0000256" key="3">
    <source>
        <dbReference type="ARBA" id="ARBA00007422"/>
    </source>
</evidence>
<dbReference type="PROSITE" id="PS51440">
    <property type="entry name" value="TIM_2"/>
    <property type="match status" value="1"/>
</dbReference>
<keyword evidence="6 8" id="KW-0324">Glycolysis</keyword>
<organism evidence="10 11">
    <name type="scientific">Halorhodospira halochloris</name>
    <name type="common">Ectothiorhodospira halochloris</name>
    <dbReference type="NCBI Taxonomy" id="1052"/>
    <lineage>
        <taxon>Bacteria</taxon>
        <taxon>Pseudomonadati</taxon>
        <taxon>Pseudomonadota</taxon>
        <taxon>Gammaproteobacteria</taxon>
        <taxon>Chromatiales</taxon>
        <taxon>Ectothiorhodospiraceae</taxon>
        <taxon>Halorhodospira</taxon>
    </lineage>
</organism>
<dbReference type="PROSITE" id="PS00171">
    <property type="entry name" value="TIM_1"/>
    <property type="match status" value="1"/>
</dbReference>
<name>A0A0X8XC89_HALHR</name>
<dbReference type="UniPathway" id="UPA00109">
    <property type="reaction ID" value="UER00189"/>
</dbReference>
<dbReference type="GO" id="GO:0005829">
    <property type="term" value="C:cytosol"/>
    <property type="evidence" value="ECO:0007669"/>
    <property type="project" value="TreeGrafter"/>
</dbReference>
<comment type="similarity">
    <text evidence="3 8 9">Belongs to the triosephosphate isomerase family.</text>
</comment>
<dbReference type="InterPro" id="IPR035990">
    <property type="entry name" value="TIM_sf"/>
</dbReference>
<dbReference type="CDD" id="cd00311">
    <property type="entry name" value="TIM"/>
    <property type="match status" value="1"/>
</dbReference>
<evidence type="ECO:0000313" key="11">
    <source>
        <dbReference type="Proteomes" id="UP000218890"/>
    </source>
</evidence>
<comment type="catalytic activity">
    <reaction evidence="8 9">
        <text>D-glyceraldehyde 3-phosphate = dihydroxyacetone phosphate</text>
        <dbReference type="Rhea" id="RHEA:18585"/>
        <dbReference type="ChEBI" id="CHEBI:57642"/>
        <dbReference type="ChEBI" id="CHEBI:59776"/>
        <dbReference type="EC" id="5.3.1.1"/>
    </reaction>
</comment>
<keyword evidence="4 8" id="KW-0312">Gluconeogenesis</keyword>
<dbReference type="InterPro" id="IPR020861">
    <property type="entry name" value="Triosephosphate_isomerase_AS"/>
</dbReference>
<dbReference type="InterPro" id="IPR022896">
    <property type="entry name" value="TrioseP_Isoase_bac/euk"/>
</dbReference>
<dbReference type="Gene3D" id="3.20.20.70">
    <property type="entry name" value="Aldolase class I"/>
    <property type="match status" value="1"/>
</dbReference>
<comment type="subcellular location">
    <subcellularLocation>
        <location evidence="8 9">Cytoplasm</location>
    </subcellularLocation>
</comment>
<protein>
    <recommendedName>
        <fullName evidence="8 9">Triosephosphate isomerase</fullName>
        <shortName evidence="8">TIM</shortName>
        <shortName evidence="8">TPI</shortName>
        <ecNumber evidence="8 9">5.3.1.1</ecNumber>
    </recommendedName>
    <alternativeName>
        <fullName evidence="8">Triose-phosphate isomerase</fullName>
    </alternativeName>
</protein>
<dbReference type="GO" id="GO:0019563">
    <property type="term" value="P:glycerol catabolic process"/>
    <property type="evidence" value="ECO:0007669"/>
    <property type="project" value="TreeGrafter"/>
</dbReference>
<comment type="pathway">
    <text evidence="1 8 9">Carbohydrate degradation; glycolysis; D-glyceraldehyde 3-phosphate from glycerone phosphate: step 1/1.</text>
</comment>
<feature type="active site" description="Electrophile" evidence="8">
    <location>
        <position position="80"/>
    </location>
</feature>
<keyword evidence="11" id="KW-1185">Reference proteome</keyword>
<comment type="subunit">
    <text evidence="8 9">Homodimer.</text>
</comment>
<dbReference type="GO" id="GO:0006096">
    <property type="term" value="P:glycolytic process"/>
    <property type="evidence" value="ECO:0007669"/>
    <property type="project" value="UniProtKB-UniRule"/>
</dbReference>
<comment type="function">
    <text evidence="8">Involved in the gluconeogenesis. Catalyzes stereospecifically the conversion of dihydroxyacetone phosphate (DHAP) to D-glyceraldehyde-3-phosphate (G3P).</text>
</comment>
<dbReference type="Pfam" id="PF00121">
    <property type="entry name" value="TIM"/>
    <property type="match status" value="1"/>
</dbReference>
<feature type="binding site" evidence="8">
    <location>
        <position position="158"/>
    </location>
    <ligand>
        <name>substrate</name>
    </ligand>
</feature>
<feature type="binding site" evidence="8">
    <location>
        <position position="197"/>
    </location>
    <ligand>
        <name>substrate</name>
    </ligand>
</feature>
<comment type="pathway">
    <text evidence="2">Carbohydrate metabolism; erythritol degradation.</text>
</comment>
<dbReference type="GO" id="GO:0046166">
    <property type="term" value="P:glyceraldehyde-3-phosphate biosynthetic process"/>
    <property type="evidence" value="ECO:0007669"/>
    <property type="project" value="TreeGrafter"/>
</dbReference>
<accession>A0A0X8XC89</accession>
<evidence type="ECO:0000256" key="2">
    <source>
        <dbReference type="ARBA" id="ARBA00004939"/>
    </source>
</evidence>
<dbReference type="InterPro" id="IPR013785">
    <property type="entry name" value="Aldolase_TIM"/>
</dbReference>
<dbReference type="EC" id="5.3.1.1" evidence="8 9"/>
<dbReference type="PANTHER" id="PTHR21139">
    <property type="entry name" value="TRIOSEPHOSPHATE ISOMERASE"/>
    <property type="match status" value="1"/>
</dbReference>
<dbReference type="NCBIfam" id="TIGR00419">
    <property type="entry name" value="tim"/>
    <property type="match status" value="1"/>
</dbReference>
<dbReference type="GO" id="GO:0004807">
    <property type="term" value="F:triose-phosphate isomerase activity"/>
    <property type="evidence" value="ECO:0007669"/>
    <property type="project" value="UniProtKB-UniRule"/>
</dbReference>
<evidence type="ECO:0000256" key="9">
    <source>
        <dbReference type="RuleBase" id="RU363013"/>
    </source>
</evidence>
<dbReference type="FunFam" id="3.20.20.70:FF:000016">
    <property type="entry name" value="Triosephosphate isomerase"/>
    <property type="match status" value="1"/>
</dbReference>
<dbReference type="PANTHER" id="PTHR21139:SF42">
    <property type="entry name" value="TRIOSEPHOSPHATE ISOMERASE"/>
    <property type="match status" value="1"/>
</dbReference>
<feature type="active site" description="Proton acceptor" evidence="8">
    <location>
        <position position="152"/>
    </location>
</feature>
<dbReference type="GO" id="GO:0006094">
    <property type="term" value="P:gluconeogenesis"/>
    <property type="evidence" value="ECO:0007669"/>
    <property type="project" value="UniProtKB-UniRule"/>
</dbReference>
<dbReference type="Proteomes" id="UP000218890">
    <property type="component" value="Chromosome"/>
</dbReference>
<evidence type="ECO:0000256" key="7">
    <source>
        <dbReference type="ARBA" id="ARBA00023235"/>
    </source>
</evidence>
<evidence type="ECO:0000256" key="5">
    <source>
        <dbReference type="ARBA" id="ARBA00022490"/>
    </source>
</evidence>